<dbReference type="CDD" id="cd11060">
    <property type="entry name" value="CYP57A1-like"/>
    <property type="match status" value="1"/>
</dbReference>
<dbReference type="GO" id="GO:0016705">
    <property type="term" value="F:oxidoreductase activity, acting on paired donors, with incorporation or reduction of molecular oxygen"/>
    <property type="evidence" value="ECO:0007669"/>
    <property type="project" value="InterPro"/>
</dbReference>
<dbReference type="Gene3D" id="1.10.630.10">
    <property type="entry name" value="Cytochrome P450"/>
    <property type="match status" value="1"/>
</dbReference>
<dbReference type="GO" id="GO:0004497">
    <property type="term" value="F:monooxygenase activity"/>
    <property type="evidence" value="ECO:0007669"/>
    <property type="project" value="UniProtKB-KW"/>
</dbReference>
<gene>
    <name evidence="8" type="ORF">ABL_07852</name>
</gene>
<organism evidence="8 9">
    <name type="scientific">Aspergillus niger</name>
    <dbReference type="NCBI Taxonomy" id="5061"/>
    <lineage>
        <taxon>Eukaryota</taxon>
        <taxon>Fungi</taxon>
        <taxon>Dikarya</taxon>
        <taxon>Ascomycota</taxon>
        <taxon>Pezizomycotina</taxon>
        <taxon>Eurotiomycetes</taxon>
        <taxon>Eurotiomycetidae</taxon>
        <taxon>Eurotiales</taxon>
        <taxon>Aspergillaceae</taxon>
        <taxon>Aspergillus</taxon>
        <taxon>Aspergillus subgen. Circumdati</taxon>
    </lineage>
</organism>
<dbReference type="InterPro" id="IPR001128">
    <property type="entry name" value="Cyt_P450"/>
</dbReference>
<dbReference type="VEuPathDB" id="FungiDB:M747DRAFT_344452"/>
<dbReference type="PRINTS" id="PR00385">
    <property type="entry name" value="P450"/>
</dbReference>
<dbReference type="OrthoDB" id="3934656at2759"/>
<proteinExistence type="inferred from homology"/>
<dbReference type="GO" id="GO:0005506">
    <property type="term" value="F:iron ion binding"/>
    <property type="evidence" value="ECO:0007669"/>
    <property type="project" value="InterPro"/>
</dbReference>
<dbReference type="InterPro" id="IPR050121">
    <property type="entry name" value="Cytochrome_P450_monoxygenase"/>
</dbReference>
<evidence type="ECO:0000256" key="3">
    <source>
        <dbReference type="ARBA" id="ARBA00022723"/>
    </source>
</evidence>
<reference evidence="9" key="1">
    <citation type="journal article" date="2016" name="Genome Announc.">
        <title>Draft genome sequence of Aspergillus niger strain An76.</title>
        <authorList>
            <person name="Gong W."/>
            <person name="Cheng Z."/>
            <person name="Zhang H."/>
            <person name="Liu L."/>
            <person name="Gao P."/>
            <person name="Wang L."/>
        </authorList>
    </citation>
    <scope>NUCLEOTIDE SEQUENCE [LARGE SCALE GENOMIC DNA]</scope>
    <source>
        <strain evidence="9">An76</strain>
    </source>
</reference>
<dbReference type="PRINTS" id="PR00463">
    <property type="entry name" value="EP450I"/>
</dbReference>
<evidence type="ECO:0000256" key="5">
    <source>
        <dbReference type="ARBA" id="ARBA00023004"/>
    </source>
</evidence>
<evidence type="ECO:0000313" key="9">
    <source>
        <dbReference type="Proteomes" id="UP000068243"/>
    </source>
</evidence>
<dbReference type="PANTHER" id="PTHR24305">
    <property type="entry name" value="CYTOCHROME P450"/>
    <property type="match status" value="1"/>
</dbReference>
<evidence type="ECO:0000313" key="8">
    <source>
        <dbReference type="EMBL" id="GAQ45191.1"/>
    </source>
</evidence>
<name>A0A100IQI2_ASPNG</name>
<dbReference type="AlphaFoldDB" id="A0A100IQI2"/>
<evidence type="ECO:0000256" key="2">
    <source>
        <dbReference type="ARBA" id="ARBA00010617"/>
    </source>
</evidence>
<dbReference type="Proteomes" id="UP000068243">
    <property type="component" value="Unassembled WGS sequence"/>
</dbReference>
<accession>A0A100IQI2</accession>
<protein>
    <recommendedName>
        <fullName evidence="10">Cytochrome P450</fullName>
    </recommendedName>
</protein>
<dbReference type="SUPFAM" id="SSF48264">
    <property type="entry name" value="Cytochrome P450"/>
    <property type="match status" value="1"/>
</dbReference>
<evidence type="ECO:0000256" key="7">
    <source>
        <dbReference type="PIRSR" id="PIRSR602401-1"/>
    </source>
</evidence>
<comment type="cofactor">
    <cofactor evidence="1 7">
        <name>heme</name>
        <dbReference type="ChEBI" id="CHEBI:30413"/>
    </cofactor>
</comment>
<evidence type="ECO:0000256" key="1">
    <source>
        <dbReference type="ARBA" id="ARBA00001971"/>
    </source>
</evidence>
<dbReference type="EMBL" id="BCMY01000015">
    <property type="protein sequence ID" value="GAQ45191.1"/>
    <property type="molecule type" value="Genomic_DNA"/>
</dbReference>
<evidence type="ECO:0000256" key="4">
    <source>
        <dbReference type="ARBA" id="ARBA00023002"/>
    </source>
</evidence>
<keyword evidence="4" id="KW-0560">Oxidoreductase</keyword>
<keyword evidence="7" id="KW-0349">Heme</keyword>
<dbReference type="VEuPathDB" id="FungiDB:ASPNIDRAFT2_1188984"/>
<sequence length="533" mass="59777">MVSHLFTWLPGSKPEFVGATSTIMAGTSQLHTPTRLALVAVAAGLVCLVLYRQFLHPLAKVPGPVLARFTGMWRNWYYLRGQWHDVVLALHAQYGRVVRIAPNEVSIVDEAAARALYGHGTQVVKTDWYETWDVPGTASGLFATRDRTEHSFLRRRVSRAFSMTAILEFEAYIQGCFDLLLDQLAARADSGKAVDMAEWTNAVAYDIVGELAYGSQLGHVRTGSDVMGIRQAILTGFFWMANLGHYPGKSRLLTSPTTAALTRWLGIPNSFHHFRQWSVNRVRARMQESAAPNPGKSTRKDMLHHFVQMKDANGNPASEGEVLIEAMNIIGAGADTTSIGMRACLYYVCTHPAVYKRLQAEIDEYFAARPGQQGIPYNEARQLPYLQAVVSEATRLHPSIVYQLLRRAPSPGGMTVAGHAIPAGTAVGISPRAQNRDRAVWGEDADCFRPERWLEDPIRARYFESVTMTFGGNGPRMCIGRNIALVEMLKFIALMLHTFDIELVDTTRPWRIESFWFAYQHEMYVRLWKRVKS</sequence>
<dbReference type="GO" id="GO:0020037">
    <property type="term" value="F:heme binding"/>
    <property type="evidence" value="ECO:0007669"/>
    <property type="project" value="InterPro"/>
</dbReference>
<dbReference type="OMA" id="RIESFWF"/>
<dbReference type="VEuPathDB" id="FungiDB:An16g05710"/>
<evidence type="ECO:0000256" key="6">
    <source>
        <dbReference type="ARBA" id="ARBA00023033"/>
    </source>
</evidence>
<keyword evidence="5 7" id="KW-0408">Iron</keyword>
<dbReference type="VEuPathDB" id="FungiDB:ATCC64974_55400"/>
<feature type="binding site" description="axial binding residue" evidence="7">
    <location>
        <position position="478"/>
    </location>
    <ligand>
        <name>heme</name>
        <dbReference type="ChEBI" id="CHEBI:30413"/>
    </ligand>
    <ligandPart>
        <name>Fe</name>
        <dbReference type="ChEBI" id="CHEBI:18248"/>
    </ligandPart>
</feature>
<evidence type="ECO:0008006" key="10">
    <source>
        <dbReference type="Google" id="ProtNLM"/>
    </source>
</evidence>
<keyword evidence="6" id="KW-0503">Monooxygenase</keyword>
<keyword evidence="3 7" id="KW-0479">Metal-binding</keyword>
<comment type="caution">
    <text evidence="8">The sequence shown here is derived from an EMBL/GenBank/DDBJ whole genome shotgun (WGS) entry which is preliminary data.</text>
</comment>
<dbReference type="Pfam" id="PF00067">
    <property type="entry name" value="p450"/>
    <property type="match status" value="1"/>
</dbReference>
<dbReference type="InterPro" id="IPR002401">
    <property type="entry name" value="Cyt_P450_E_grp-I"/>
</dbReference>
<comment type="similarity">
    <text evidence="2">Belongs to the cytochrome P450 family.</text>
</comment>
<dbReference type="PANTHER" id="PTHR24305:SF232">
    <property type="entry name" value="P450, PUTATIVE (EUROFUNG)-RELATED"/>
    <property type="match status" value="1"/>
</dbReference>
<dbReference type="InterPro" id="IPR036396">
    <property type="entry name" value="Cyt_P450_sf"/>
</dbReference>